<dbReference type="STRING" id="1302689.RG47T_2203"/>
<protein>
    <submittedName>
        <fullName evidence="1">Uncharacterized protein</fullName>
    </submittedName>
</protein>
<reference evidence="1 2" key="1">
    <citation type="submission" date="2016-11" db="EMBL/GenBank/DDBJ databases">
        <title>Whole Genome Sequencing of Mucilaginibacter polytrichastri RG4-7(T) isolated from the moss sample.</title>
        <authorList>
            <person name="Li Y."/>
        </authorList>
    </citation>
    <scope>NUCLEOTIDE SEQUENCE [LARGE SCALE GENOMIC DNA]</scope>
    <source>
        <strain evidence="1 2">RG4-7</strain>
    </source>
</reference>
<evidence type="ECO:0000313" key="2">
    <source>
        <dbReference type="Proteomes" id="UP000186720"/>
    </source>
</evidence>
<dbReference type="AlphaFoldDB" id="A0A1Q5ZYB2"/>
<dbReference type="EMBL" id="MPPL01000001">
    <property type="protein sequence ID" value="OKS86746.1"/>
    <property type="molecule type" value="Genomic_DNA"/>
</dbReference>
<dbReference type="Proteomes" id="UP000186720">
    <property type="component" value="Unassembled WGS sequence"/>
</dbReference>
<evidence type="ECO:0000313" key="1">
    <source>
        <dbReference type="EMBL" id="OKS86746.1"/>
    </source>
</evidence>
<name>A0A1Q5ZYB2_9SPHI</name>
<organism evidence="1 2">
    <name type="scientific">Mucilaginibacter polytrichastri</name>
    <dbReference type="NCBI Taxonomy" id="1302689"/>
    <lineage>
        <taxon>Bacteria</taxon>
        <taxon>Pseudomonadati</taxon>
        <taxon>Bacteroidota</taxon>
        <taxon>Sphingobacteriia</taxon>
        <taxon>Sphingobacteriales</taxon>
        <taxon>Sphingobacteriaceae</taxon>
        <taxon>Mucilaginibacter</taxon>
    </lineage>
</organism>
<comment type="caution">
    <text evidence="1">The sequence shown here is derived from an EMBL/GenBank/DDBJ whole genome shotgun (WGS) entry which is preliminary data.</text>
</comment>
<gene>
    <name evidence="1" type="ORF">RG47T_2203</name>
</gene>
<proteinExistence type="predicted"/>
<accession>A0A1Q5ZYB2</accession>
<sequence>MISSSSCSGYIDNTLPVLETDHFNLLYQQYHVKLITYNHCV</sequence>
<keyword evidence="2" id="KW-1185">Reference proteome</keyword>